<protein>
    <submittedName>
        <fullName evidence="3">Uncharacterized protein LOC118417271</fullName>
    </submittedName>
</protein>
<feature type="compositionally biased region" description="Basic residues" evidence="1">
    <location>
        <begin position="191"/>
        <end position="200"/>
    </location>
</feature>
<keyword evidence="2" id="KW-1185">Reference proteome</keyword>
<proteinExistence type="predicted"/>
<feature type="compositionally biased region" description="Polar residues" evidence="1">
    <location>
        <begin position="85"/>
        <end position="94"/>
    </location>
</feature>
<feature type="compositionally biased region" description="Basic and acidic residues" evidence="1">
    <location>
        <begin position="138"/>
        <end position="171"/>
    </location>
</feature>
<dbReference type="RefSeq" id="XP_035678667.1">
    <property type="nucleotide sequence ID" value="XM_035822774.1"/>
</dbReference>
<dbReference type="OrthoDB" id="10062003at2759"/>
<feature type="compositionally biased region" description="Polar residues" evidence="1">
    <location>
        <begin position="955"/>
        <end position="971"/>
    </location>
</feature>
<evidence type="ECO:0000313" key="2">
    <source>
        <dbReference type="Proteomes" id="UP000001554"/>
    </source>
</evidence>
<feature type="compositionally biased region" description="Basic and acidic residues" evidence="1">
    <location>
        <begin position="53"/>
        <end position="71"/>
    </location>
</feature>
<dbReference type="Proteomes" id="UP000001554">
    <property type="component" value="Chromosome 6"/>
</dbReference>
<reference evidence="3" key="2">
    <citation type="submission" date="2025-08" db="UniProtKB">
        <authorList>
            <consortium name="RefSeq"/>
        </authorList>
    </citation>
    <scope>IDENTIFICATION</scope>
    <source>
        <strain evidence="3">S238N-H82</strain>
        <tissue evidence="3">Testes</tissue>
    </source>
</reference>
<feature type="compositionally biased region" description="Basic and acidic residues" evidence="1">
    <location>
        <begin position="178"/>
        <end position="190"/>
    </location>
</feature>
<feature type="compositionally biased region" description="Polar residues" evidence="1">
    <location>
        <begin position="34"/>
        <end position="44"/>
    </location>
</feature>
<reference evidence="2" key="1">
    <citation type="journal article" date="2020" name="Nat. Ecol. Evol.">
        <title>Deeply conserved synteny resolves early events in vertebrate evolution.</title>
        <authorList>
            <person name="Simakov O."/>
            <person name="Marletaz F."/>
            <person name="Yue J.X."/>
            <person name="O'Connell B."/>
            <person name="Jenkins J."/>
            <person name="Brandt A."/>
            <person name="Calef R."/>
            <person name="Tung C.H."/>
            <person name="Huang T.K."/>
            <person name="Schmutz J."/>
            <person name="Satoh N."/>
            <person name="Yu J.K."/>
            <person name="Putnam N.H."/>
            <person name="Green R.E."/>
            <person name="Rokhsar D.S."/>
        </authorList>
    </citation>
    <scope>NUCLEOTIDE SEQUENCE [LARGE SCALE GENOMIC DNA]</scope>
    <source>
        <strain evidence="2">S238N-H82</strain>
    </source>
</reference>
<dbReference type="KEGG" id="bfo:118417271"/>
<evidence type="ECO:0000256" key="1">
    <source>
        <dbReference type="SAM" id="MobiDB-lite"/>
    </source>
</evidence>
<evidence type="ECO:0000313" key="3">
    <source>
        <dbReference type="RefSeq" id="XP_035678667.1"/>
    </source>
</evidence>
<dbReference type="GeneID" id="118417271"/>
<feature type="compositionally biased region" description="Basic and acidic residues" evidence="1">
    <location>
        <begin position="938"/>
        <end position="953"/>
    </location>
</feature>
<gene>
    <name evidence="3" type="primary">LOC118417271</name>
</gene>
<sequence>METSDVEMDWEEDGCVEYVSISCGRGTWGHMEVKQSQLHKSSSVAHGKRSSRKERNKDKSKSEVEEGKDVDIPCFQQGQFKDHGSSSADQQSKAVHSAHSSHRNKRVKIQEDNPEPSPGRKTVEHKHSKREGKRRHKDRIDQRWRDERRRKEKFSEHELYSGKRTRTDSQSRRHSKRERCSLDNDVDEKHSKHHKHRSRLIHTERKQISKNKKEEWKEYKNQNVSGVGISTSEFVVRENNCKGENQRDFTETCEESYDRKDILEENYVDGNEAEVAQSACSLQNISNKSMYSTQALQCSDASVQTDCEKAIYIDEKQETCSAGTQTTFNSGRSTDVCVQADRKEWLRDRLVQVSPVVHSRHTQTHAVEEKLCSASESQVQVERCCTDPSAVPGVTSCNAGVQVMNDYWLSQQGTQTTPQAGRSVVCQTSPINVNTEDASTASAKTSKNGTALSESQEAGARMMTGAEQPSVGKCEETHAGCYCDGRHDALLSQQSMYTAVGIHGNSELDHPRVVPIPTPPPPGRNVDDFDLSRLLEAYRTLYNHHVAFTAENISNSARTVLPLGHNREDTCTAKPPSSPRAEITHTKRTGEIANMLGSSRTERCDGANAITASGAEWSWPVIARKDDLVNKEEDCTMGSGAIGEHVDSFSVCDDSPEERGAAIFSRDKPVGNRSCKLLQQGGKESPGISPLDAAEVLFAMSKKSNNEDSDDNRKGDDGSGSAAFHGCRTVEYPNAVEDGSCLDLSIRRVIDPYVDNAVTVDVDEKLITAGIGNSTLNGNLLAETTWWSDDESVALIQGSPNSSDQGKDSRLDTTICKASSSATKLASQEDGTFGTVCSASSPSPSHVTLVQEKPVCFHVKEQETLSHAPACEENVLGDHMHPGTSVEMTSEKEYDESFTVTTRQQWKNFVSAMQLQAQTKKASVKVDSTQPCDSLEQGTKEVKIEPSASKEDENLSVQPGSNIQPSYQKTQPLRGKKIHMRKVDHRLRSSYTCQICKKKFKSYARFFYHLRHSVKCSKAGKQRLGKTMYVCRMCEGQFATNVGYEKHSCFKERMLRPRVRRVSYNDDGCTESDVNTSTSKNSQCAGEEAEFHLAETSAISEESQTTESCEKKAWESECENNLMDAADGTAKGQRSDCQLKSEMVNTILNMFVNDHQQGYSSTIGNIDNTQPGCCETLGMQMNVPGGVQDPNLNTEELDTSKASMDTYGAAQAVQQYSDEVFRRELQVIADGLVDSLLGGNCDDTSHQSTQGGLVYNSVDPVGIDHTYSAQVTAVIPTQELPPAVAMDMLTAALTVPKE</sequence>
<name>A0A9J7L9G9_BRAFL</name>
<feature type="region of interest" description="Disordered" evidence="1">
    <location>
        <begin position="927"/>
        <end position="974"/>
    </location>
</feature>
<organism evidence="2 3">
    <name type="scientific">Branchiostoma floridae</name>
    <name type="common">Florida lancelet</name>
    <name type="synonym">Amphioxus</name>
    <dbReference type="NCBI Taxonomy" id="7739"/>
    <lineage>
        <taxon>Eukaryota</taxon>
        <taxon>Metazoa</taxon>
        <taxon>Chordata</taxon>
        <taxon>Cephalochordata</taxon>
        <taxon>Leptocardii</taxon>
        <taxon>Amphioxiformes</taxon>
        <taxon>Branchiostomatidae</taxon>
        <taxon>Branchiostoma</taxon>
    </lineage>
</organism>
<feature type="compositionally biased region" description="Basic residues" evidence="1">
    <location>
        <begin position="123"/>
        <end position="137"/>
    </location>
</feature>
<accession>A0A9J7L9G9</accession>
<feature type="region of interest" description="Disordered" evidence="1">
    <location>
        <begin position="34"/>
        <end position="200"/>
    </location>
</feature>